<proteinExistence type="predicted"/>
<dbReference type="Proteomes" id="UP000198528">
    <property type="component" value="Unassembled WGS sequence"/>
</dbReference>
<dbReference type="EMBL" id="FMZL01000006">
    <property type="protein sequence ID" value="SDC23391.1"/>
    <property type="molecule type" value="Genomic_DNA"/>
</dbReference>
<organism evidence="3 4">
    <name type="scientific">Parafannyhessea umbonata</name>
    <dbReference type="NCBI Taxonomy" id="604330"/>
    <lineage>
        <taxon>Bacteria</taxon>
        <taxon>Bacillati</taxon>
        <taxon>Actinomycetota</taxon>
        <taxon>Coriobacteriia</taxon>
        <taxon>Coriobacteriales</taxon>
        <taxon>Atopobiaceae</taxon>
        <taxon>Parafannyhessea</taxon>
    </lineage>
</organism>
<keyword evidence="4" id="KW-1185">Reference proteome</keyword>
<dbReference type="Gene3D" id="3.40.50.720">
    <property type="entry name" value="NAD(P)-binding Rossmann-like Domain"/>
    <property type="match status" value="1"/>
</dbReference>
<dbReference type="SUPFAM" id="SSF51735">
    <property type="entry name" value="NAD(P)-binding Rossmann-fold domains"/>
    <property type="match status" value="1"/>
</dbReference>
<dbReference type="STRING" id="604330.SAMN04489857_1482"/>
<dbReference type="PANTHER" id="PTHR43060:SF15">
    <property type="entry name" value="3-HYDROXYISOBUTYRATE DEHYDROGENASE-LIKE 1, MITOCHONDRIAL-RELATED"/>
    <property type="match status" value="1"/>
</dbReference>
<dbReference type="AlphaFoldDB" id="A0A1G6JXS2"/>
<gene>
    <name evidence="3" type="ORF">SAMN04487824_1068</name>
</gene>
<dbReference type="InterPro" id="IPR006115">
    <property type="entry name" value="6PGDH_NADP-bd"/>
</dbReference>
<feature type="domain" description="6-phosphogluconate dehydrogenase NADP-binding" evidence="1">
    <location>
        <begin position="8"/>
        <end position="167"/>
    </location>
</feature>
<dbReference type="SUPFAM" id="SSF48179">
    <property type="entry name" value="6-phosphogluconate dehydrogenase C-terminal domain-like"/>
    <property type="match status" value="1"/>
</dbReference>
<dbReference type="InterPro" id="IPR029154">
    <property type="entry name" value="HIBADH-like_NADP-bd"/>
</dbReference>
<name>A0A1G6JXS2_9ACTN</name>
<sequence length="356" mass="36956">MALVRVRRVAFVGCGIMGAPIASRIMDAGFDVTVHNRTKEKAEGLLQKGAHWAESPAEAARDADVTFTMVGYPSDVEDVYLGKDGILDAARKGSWMVDLTTSSPTLARELHDAAAVMDKHAVDCPVTGGQQGAEDGTLTLMMGATEDEAKVLLPVLRAFGKSVHYLGRAGNGQACKLCNQVALASCMVGYADALALAQESGLDPDQVIDVLSGGMADSAALERLAPKSVVGDFAPGFLSEHMRKDIALALRQAEDVDVTLPGADTAFNLYDVLCQIGGSKLGTQALTLLYADEATGTAAGLDWSLLDADPYADASAAASQGAQGEKGAPSAADAVTGDAKVRLVSRTRRASQNGEA</sequence>
<dbReference type="Pfam" id="PF14833">
    <property type="entry name" value="NAD_binding_11"/>
    <property type="match status" value="1"/>
</dbReference>
<evidence type="ECO:0000259" key="1">
    <source>
        <dbReference type="Pfam" id="PF03446"/>
    </source>
</evidence>
<evidence type="ECO:0000313" key="3">
    <source>
        <dbReference type="EMBL" id="SDC23391.1"/>
    </source>
</evidence>
<dbReference type="InterPro" id="IPR013328">
    <property type="entry name" value="6PGD_dom2"/>
</dbReference>
<dbReference type="PANTHER" id="PTHR43060">
    <property type="entry name" value="3-HYDROXYISOBUTYRATE DEHYDROGENASE-LIKE 1, MITOCHONDRIAL-RELATED"/>
    <property type="match status" value="1"/>
</dbReference>
<dbReference type="InterPro" id="IPR008927">
    <property type="entry name" value="6-PGluconate_DH-like_C_sf"/>
</dbReference>
<accession>A0A1G6JXS2</accession>
<dbReference type="InterPro" id="IPR036291">
    <property type="entry name" value="NAD(P)-bd_dom_sf"/>
</dbReference>
<reference evidence="4" key="1">
    <citation type="submission" date="2016-10" db="EMBL/GenBank/DDBJ databases">
        <authorList>
            <person name="Varghese N."/>
            <person name="Submissions S."/>
        </authorList>
    </citation>
    <scope>NUCLEOTIDE SEQUENCE [LARGE SCALE GENOMIC DNA]</scope>
    <source>
        <strain evidence="4">DSM 22619</strain>
    </source>
</reference>
<dbReference type="Gene3D" id="1.10.1040.10">
    <property type="entry name" value="N-(1-d-carboxylethyl)-l-norvaline Dehydrogenase, domain 2"/>
    <property type="match status" value="1"/>
</dbReference>
<dbReference type="RefSeq" id="WP_090845798.1">
    <property type="nucleotide sequence ID" value="NZ_FMZL01000006.1"/>
</dbReference>
<dbReference type="GO" id="GO:0050661">
    <property type="term" value="F:NADP binding"/>
    <property type="evidence" value="ECO:0007669"/>
    <property type="project" value="InterPro"/>
</dbReference>
<dbReference type="Pfam" id="PF03446">
    <property type="entry name" value="NAD_binding_2"/>
    <property type="match status" value="1"/>
</dbReference>
<protein>
    <submittedName>
        <fullName evidence="3">3-hydroxyisobutyrate dehydrogenase</fullName>
    </submittedName>
</protein>
<evidence type="ECO:0000259" key="2">
    <source>
        <dbReference type="Pfam" id="PF14833"/>
    </source>
</evidence>
<evidence type="ECO:0000313" key="4">
    <source>
        <dbReference type="Proteomes" id="UP000198528"/>
    </source>
</evidence>
<feature type="domain" description="3-hydroxyisobutyrate dehydrogenase-like NAD-binding" evidence="2">
    <location>
        <begin position="170"/>
        <end position="286"/>
    </location>
</feature>
<dbReference type="GO" id="GO:0051287">
    <property type="term" value="F:NAD binding"/>
    <property type="evidence" value="ECO:0007669"/>
    <property type="project" value="InterPro"/>
</dbReference>